<accession>A0ABY4E088</accession>
<evidence type="ECO:0000313" key="2">
    <source>
        <dbReference type="EMBL" id="UOO89201.1"/>
    </source>
</evidence>
<reference evidence="2 3" key="1">
    <citation type="journal article" date="2022" name="Res Sq">
        <title>Evolution of multicellular longitudinally dividing oral cavity symbionts (Neisseriaceae).</title>
        <authorList>
            <person name="Nyongesa S."/>
            <person name="Weber P."/>
            <person name="Bernet E."/>
            <person name="Pullido F."/>
            <person name="Nieckarz M."/>
            <person name="Delaby M."/>
            <person name="Nieves C."/>
            <person name="Viehboeck T."/>
            <person name="Krause N."/>
            <person name="Rivera-Millot A."/>
            <person name="Nakamura A."/>
            <person name="Vischer N."/>
            <person name="VanNieuwenhze M."/>
            <person name="Brun Y."/>
            <person name="Cava F."/>
            <person name="Bulgheresi S."/>
            <person name="Veyrier F."/>
        </authorList>
    </citation>
    <scope>NUCLEOTIDE SEQUENCE [LARGE SCALE GENOMIC DNA]</scope>
    <source>
        <strain evidence="2 3">SN4</strain>
    </source>
</reference>
<proteinExistence type="predicted"/>
<gene>
    <name evidence="2" type="ORF">LVJ82_17420</name>
</gene>
<dbReference type="RefSeq" id="WP_058356903.1">
    <property type="nucleotide sequence ID" value="NZ_CABKVG010000010.1"/>
</dbReference>
<feature type="transmembrane region" description="Helical" evidence="1">
    <location>
        <begin position="80"/>
        <end position="99"/>
    </location>
</feature>
<sequence length="133" mass="14133">MNETALWGYLAAWLGAGLGTLAGALPAECFIAGCFLGFCLVGVHGRVTRWNSVSTIVVTASIAGSLPPFFGMALGLPREAYLFVAVFSAIAWPFISLRLNESFFAALNKIIMALPDIVPDVIKRILSKKLGGD</sequence>
<keyword evidence="1" id="KW-0812">Transmembrane</keyword>
<evidence type="ECO:0008006" key="4">
    <source>
        <dbReference type="Google" id="ProtNLM"/>
    </source>
</evidence>
<feature type="transmembrane region" description="Helical" evidence="1">
    <location>
        <begin position="53"/>
        <end position="74"/>
    </location>
</feature>
<organism evidence="2 3">
    <name type="scientific">Vitreoscilla massiliensis</name>
    <dbReference type="NCBI Taxonomy" id="1689272"/>
    <lineage>
        <taxon>Bacteria</taxon>
        <taxon>Pseudomonadati</taxon>
        <taxon>Pseudomonadota</taxon>
        <taxon>Betaproteobacteria</taxon>
        <taxon>Neisseriales</taxon>
        <taxon>Neisseriaceae</taxon>
        <taxon>Vitreoscilla</taxon>
    </lineage>
</organism>
<evidence type="ECO:0000256" key="1">
    <source>
        <dbReference type="SAM" id="Phobius"/>
    </source>
</evidence>
<keyword evidence="3" id="KW-1185">Reference proteome</keyword>
<feature type="transmembrane region" description="Helical" evidence="1">
    <location>
        <begin position="12"/>
        <end position="41"/>
    </location>
</feature>
<keyword evidence="1" id="KW-1133">Transmembrane helix</keyword>
<name>A0ABY4E088_9NEIS</name>
<evidence type="ECO:0000313" key="3">
    <source>
        <dbReference type="Proteomes" id="UP000832011"/>
    </source>
</evidence>
<dbReference type="Proteomes" id="UP000832011">
    <property type="component" value="Chromosome"/>
</dbReference>
<protein>
    <recommendedName>
        <fullName evidence="4">Phage holin</fullName>
    </recommendedName>
</protein>
<dbReference type="EMBL" id="CP091511">
    <property type="protein sequence ID" value="UOO89201.1"/>
    <property type="molecule type" value="Genomic_DNA"/>
</dbReference>
<keyword evidence="1" id="KW-0472">Membrane</keyword>